<dbReference type="PANTHER" id="PTHR24148:SF73">
    <property type="entry name" value="HET DOMAIN PROTEIN (AFU_ORTHOLOGUE AFUA_8G01020)"/>
    <property type="match status" value="1"/>
</dbReference>
<evidence type="ECO:0000259" key="1">
    <source>
        <dbReference type="Pfam" id="PF06985"/>
    </source>
</evidence>
<sequence>MASKSYVSTMGSTQYLYATASLDYTRRDIRLVELQRNEELDNIECVLRSYPVDGPHPPYIALSYAWGDDIRYTVIKLNGCSLSIGKNLWHFLSQMRSSNKFYTYWIDAIYEDEMTYSNTAMMYLAERNVFEAATMMTKRFWTPRQAEAMVSLCERPYWTRVWIVQELLLAKEVKILCGSKAISWYQFRKFFDDIAILIHGGWGQHVGVYPTFHSAASNIVMLKTSWSKQPSQPLLTLVGLCRDQKSSDIRDKVYALAGLADDPDELEVDYGITVKQLLVVVLKHACTAMKSSVNIRKSRSRLLRTGQMLREALRVHCDDQQLEGIIISEEEHL</sequence>
<protein>
    <recommendedName>
        <fullName evidence="1">Heterokaryon incompatibility domain-containing protein</fullName>
    </recommendedName>
</protein>
<feature type="domain" description="Heterokaryon incompatibility" evidence="1">
    <location>
        <begin position="59"/>
        <end position="109"/>
    </location>
</feature>
<gene>
    <name evidence="2" type="ORF">CC77DRAFT_921426</name>
</gene>
<organism evidence="2 3">
    <name type="scientific">Alternaria alternata</name>
    <name type="common">Alternaria rot fungus</name>
    <name type="synonym">Torula alternata</name>
    <dbReference type="NCBI Taxonomy" id="5599"/>
    <lineage>
        <taxon>Eukaryota</taxon>
        <taxon>Fungi</taxon>
        <taxon>Dikarya</taxon>
        <taxon>Ascomycota</taxon>
        <taxon>Pezizomycotina</taxon>
        <taxon>Dothideomycetes</taxon>
        <taxon>Pleosporomycetidae</taxon>
        <taxon>Pleosporales</taxon>
        <taxon>Pleosporineae</taxon>
        <taxon>Pleosporaceae</taxon>
        <taxon>Alternaria</taxon>
        <taxon>Alternaria sect. Alternaria</taxon>
        <taxon>Alternaria alternata complex</taxon>
    </lineage>
</organism>
<dbReference type="PANTHER" id="PTHR24148">
    <property type="entry name" value="ANKYRIN REPEAT DOMAIN-CONTAINING PROTEIN 39 HOMOLOG-RELATED"/>
    <property type="match status" value="1"/>
</dbReference>
<dbReference type="VEuPathDB" id="FungiDB:CC77DRAFT_921426"/>
<dbReference type="InterPro" id="IPR052895">
    <property type="entry name" value="HetReg/Transcr_Mod"/>
</dbReference>
<feature type="non-terminal residue" evidence="2">
    <location>
        <position position="333"/>
    </location>
</feature>
<dbReference type="Pfam" id="PF06985">
    <property type="entry name" value="HET"/>
    <property type="match status" value="1"/>
</dbReference>
<name>A0A177E2T7_ALTAL</name>
<dbReference type="STRING" id="5599.A0A177E2T7"/>
<dbReference type="AlphaFoldDB" id="A0A177E2T7"/>
<dbReference type="RefSeq" id="XP_018391437.1">
    <property type="nucleotide sequence ID" value="XM_018533720.1"/>
</dbReference>
<dbReference type="Proteomes" id="UP000077248">
    <property type="component" value="Unassembled WGS sequence"/>
</dbReference>
<dbReference type="OMA" id="AIYEDEM"/>
<proteinExistence type="predicted"/>
<evidence type="ECO:0000313" key="2">
    <source>
        <dbReference type="EMBL" id="OAG26016.1"/>
    </source>
</evidence>
<dbReference type="InterPro" id="IPR010730">
    <property type="entry name" value="HET"/>
</dbReference>
<accession>A0A177E2T7</accession>
<evidence type="ECO:0000313" key="3">
    <source>
        <dbReference type="Proteomes" id="UP000077248"/>
    </source>
</evidence>
<reference evidence="2 3" key="1">
    <citation type="submission" date="2016-05" db="EMBL/GenBank/DDBJ databases">
        <title>Comparative analysis of secretome profiles of manganese(II)-oxidizing ascomycete fungi.</title>
        <authorList>
            <consortium name="DOE Joint Genome Institute"/>
            <person name="Zeiner C.A."/>
            <person name="Purvine S.O."/>
            <person name="Zink E.M."/>
            <person name="Wu S."/>
            <person name="Pasa-Tolic L."/>
            <person name="Chaput D.L."/>
            <person name="Haridas S."/>
            <person name="Grigoriev I.V."/>
            <person name="Santelli C.M."/>
            <person name="Hansel C.M."/>
        </authorList>
    </citation>
    <scope>NUCLEOTIDE SEQUENCE [LARGE SCALE GENOMIC DNA]</scope>
    <source>
        <strain evidence="2 3">SRC1lrK2f</strain>
    </source>
</reference>
<dbReference type="EMBL" id="KV441469">
    <property type="protein sequence ID" value="OAG26016.1"/>
    <property type="molecule type" value="Genomic_DNA"/>
</dbReference>
<dbReference type="KEGG" id="aalt:CC77DRAFT_921426"/>
<dbReference type="GeneID" id="29119314"/>
<keyword evidence="3" id="KW-1185">Reference proteome</keyword>